<organism evidence="6 7">
    <name type="scientific">Achaetomium macrosporum</name>
    <dbReference type="NCBI Taxonomy" id="79813"/>
    <lineage>
        <taxon>Eukaryota</taxon>
        <taxon>Fungi</taxon>
        <taxon>Dikarya</taxon>
        <taxon>Ascomycota</taxon>
        <taxon>Pezizomycotina</taxon>
        <taxon>Sordariomycetes</taxon>
        <taxon>Sordariomycetidae</taxon>
        <taxon>Sordariales</taxon>
        <taxon>Chaetomiaceae</taxon>
        <taxon>Achaetomium</taxon>
    </lineage>
</organism>
<protein>
    <submittedName>
        <fullName evidence="6">Cytochrome P450</fullName>
    </submittedName>
</protein>
<evidence type="ECO:0000256" key="2">
    <source>
        <dbReference type="ARBA" id="ARBA00022723"/>
    </source>
</evidence>
<dbReference type="InterPro" id="IPR001128">
    <property type="entry name" value="Cyt_P450"/>
</dbReference>
<keyword evidence="3" id="KW-0560">Oxidoreductase</keyword>
<comment type="caution">
    <text evidence="6">The sequence shown here is derived from an EMBL/GenBank/DDBJ whole genome shotgun (WGS) entry which is preliminary data.</text>
</comment>
<comment type="similarity">
    <text evidence="1">Belongs to the cytochrome P450 family.</text>
</comment>
<dbReference type="EMBL" id="MU860229">
    <property type="protein sequence ID" value="KAK4235905.1"/>
    <property type="molecule type" value="Genomic_DNA"/>
</dbReference>
<dbReference type="Gene3D" id="1.10.630.10">
    <property type="entry name" value="Cytochrome P450"/>
    <property type="match status" value="2"/>
</dbReference>
<keyword evidence="2" id="KW-0479">Metal-binding</keyword>
<evidence type="ECO:0000256" key="5">
    <source>
        <dbReference type="SAM" id="MobiDB-lite"/>
    </source>
</evidence>
<reference evidence="6" key="2">
    <citation type="submission" date="2023-05" db="EMBL/GenBank/DDBJ databases">
        <authorList>
            <consortium name="Lawrence Berkeley National Laboratory"/>
            <person name="Steindorff A."/>
            <person name="Hensen N."/>
            <person name="Bonometti L."/>
            <person name="Westerberg I."/>
            <person name="Brannstrom I.O."/>
            <person name="Guillou S."/>
            <person name="Cros-Aarteil S."/>
            <person name="Calhoun S."/>
            <person name="Haridas S."/>
            <person name="Kuo A."/>
            <person name="Mondo S."/>
            <person name="Pangilinan J."/>
            <person name="Riley R."/>
            <person name="Labutti K."/>
            <person name="Andreopoulos B."/>
            <person name="Lipzen A."/>
            <person name="Chen C."/>
            <person name="Yanf M."/>
            <person name="Daum C."/>
            <person name="Ng V."/>
            <person name="Clum A."/>
            <person name="Ohm R."/>
            <person name="Martin F."/>
            <person name="Silar P."/>
            <person name="Natvig D."/>
            <person name="Lalanne C."/>
            <person name="Gautier V."/>
            <person name="Ament-Velasquez S.L."/>
            <person name="Kruys A."/>
            <person name="Hutchinson M.I."/>
            <person name="Powell A.J."/>
            <person name="Barry K."/>
            <person name="Miller A.N."/>
            <person name="Grigoriev I.V."/>
            <person name="Debuchy R."/>
            <person name="Gladieux P."/>
            <person name="Thoren M.H."/>
            <person name="Johannesson H."/>
        </authorList>
    </citation>
    <scope>NUCLEOTIDE SEQUENCE</scope>
    <source>
        <strain evidence="6">CBS 532.94</strain>
    </source>
</reference>
<dbReference type="InterPro" id="IPR036396">
    <property type="entry name" value="Cyt_P450_sf"/>
</dbReference>
<dbReference type="AlphaFoldDB" id="A0AAN7C634"/>
<keyword evidence="4" id="KW-0408">Iron</keyword>
<evidence type="ECO:0000256" key="3">
    <source>
        <dbReference type="ARBA" id="ARBA00023002"/>
    </source>
</evidence>
<proteinExistence type="inferred from homology"/>
<evidence type="ECO:0000256" key="4">
    <source>
        <dbReference type="ARBA" id="ARBA00023004"/>
    </source>
</evidence>
<reference evidence="6" key="1">
    <citation type="journal article" date="2023" name="Mol. Phylogenet. Evol.">
        <title>Genome-scale phylogeny and comparative genomics of the fungal order Sordariales.</title>
        <authorList>
            <person name="Hensen N."/>
            <person name="Bonometti L."/>
            <person name="Westerberg I."/>
            <person name="Brannstrom I.O."/>
            <person name="Guillou S."/>
            <person name="Cros-Aarteil S."/>
            <person name="Calhoun S."/>
            <person name="Haridas S."/>
            <person name="Kuo A."/>
            <person name="Mondo S."/>
            <person name="Pangilinan J."/>
            <person name="Riley R."/>
            <person name="LaButti K."/>
            <person name="Andreopoulos B."/>
            <person name="Lipzen A."/>
            <person name="Chen C."/>
            <person name="Yan M."/>
            <person name="Daum C."/>
            <person name="Ng V."/>
            <person name="Clum A."/>
            <person name="Steindorff A."/>
            <person name="Ohm R.A."/>
            <person name="Martin F."/>
            <person name="Silar P."/>
            <person name="Natvig D.O."/>
            <person name="Lalanne C."/>
            <person name="Gautier V."/>
            <person name="Ament-Velasquez S.L."/>
            <person name="Kruys A."/>
            <person name="Hutchinson M.I."/>
            <person name="Powell A.J."/>
            <person name="Barry K."/>
            <person name="Miller A.N."/>
            <person name="Grigoriev I.V."/>
            <person name="Debuchy R."/>
            <person name="Gladieux P."/>
            <person name="Hiltunen Thoren M."/>
            <person name="Johannesson H."/>
        </authorList>
    </citation>
    <scope>NUCLEOTIDE SEQUENCE</scope>
    <source>
        <strain evidence="6">CBS 532.94</strain>
    </source>
</reference>
<dbReference type="InterPro" id="IPR050364">
    <property type="entry name" value="Cytochrome_P450_fung"/>
</dbReference>
<evidence type="ECO:0000256" key="1">
    <source>
        <dbReference type="ARBA" id="ARBA00010617"/>
    </source>
</evidence>
<gene>
    <name evidence="6" type="ORF">C8A03DRAFT_46024</name>
</gene>
<feature type="region of interest" description="Disordered" evidence="5">
    <location>
        <begin position="93"/>
        <end position="113"/>
    </location>
</feature>
<sequence>MAMPCRPSSALPYRKVLQPPFIKSRVGQYAAMQRMEALVCCKSIMDSPNDWLNALRRFSVVIVLTIAYGLEVDEPNSPWVQLADDAANAIAKSGAPASSSMGRSPALRKPPEARYFPDWPPSMERLRYGLTSRSAIENITSLPFEASLKHVVWAVLDTASGAGNQSFAHGRTQVWQEHVQKGLPNELDLVDIRGQRQPSAKRSEADRVVGNGRLPTWDGIPNFPYTSLVLQETYRMNLLSPLGIPHASVADDEYNGMFIPKGTIVYQNVWAWLHDEYLPKEQGGNGEPLPVGDFRFGRRRNPAENSLLIMLVTILATVGIDRPLGEDGKPGPFRAGVVVQGSGVS</sequence>
<evidence type="ECO:0000313" key="6">
    <source>
        <dbReference type="EMBL" id="KAK4235905.1"/>
    </source>
</evidence>
<accession>A0AAN7C634</accession>
<dbReference type="GO" id="GO:0005506">
    <property type="term" value="F:iron ion binding"/>
    <property type="evidence" value="ECO:0007669"/>
    <property type="project" value="InterPro"/>
</dbReference>
<dbReference type="SUPFAM" id="SSF48264">
    <property type="entry name" value="Cytochrome P450"/>
    <property type="match status" value="1"/>
</dbReference>
<dbReference type="PANTHER" id="PTHR46300:SF5">
    <property type="entry name" value="CYTOCHROME P450"/>
    <property type="match status" value="1"/>
</dbReference>
<dbReference type="Pfam" id="PF00067">
    <property type="entry name" value="p450"/>
    <property type="match status" value="1"/>
</dbReference>
<dbReference type="GO" id="GO:0004497">
    <property type="term" value="F:monooxygenase activity"/>
    <property type="evidence" value="ECO:0007669"/>
    <property type="project" value="InterPro"/>
</dbReference>
<dbReference type="GO" id="GO:0016705">
    <property type="term" value="F:oxidoreductase activity, acting on paired donors, with incorporation or reduction of molecular oxygen"/>
    <property type="evidence" value="ECO:0007669"/>
    <property type="project" value="InterPro"/>
</dbReference>
<dbReference type="PANTHER" id="PTHR46300">
    <property type="entry name" value="P450, PUTATIVE (EUROFUNG)-RELATED-RELATED"/>
    <property type="match status" value="1"/>
</dbReference>
<evidence type="ECO:0000313" key="7">
    <source>
        <dbReference type="Proteomes" id="UP001303760"/>
    </source>
</evidence>
<keyword evidence="7" id="KW-1185">Reference proteome</keyword>
<dbReference type="GO" id="GO:0020037">
    <property type="term" value="F:heme binding"/>
    <property type="evidence" value="ECO:0007669"/>
    <property type="project" value="InterPro"/>
</dbReference>
<name>A0AAN7C634_9PEZI</name>
<dbReference type="Proteomes" id="UP001303760">
    <property type="component" value="Unassembled WGS sequence"/>
</dbReference>